<dbReference type="EMBL" id="CAJPIN010001647">
    <property type="protein sequence ID" value="CAG2054716.1"/>
    <property type="molecule type" value="Genomic_DNA"/>
</dbReference>
<organism evidence="1 2">
    <name type="scientific">Timema podura</name>
    <name type="common">Walking stick</name>
    <dbReference type="NCBI Taxonomy" id="61482"/>
    <lineage>
        <taxon>Eukaryota</taxon>
        <taxon>Metazoa</taxon>
        <taxon>Ecdysozoa</taxon>
        <taxon>Arthropoda</taxon>
        <taxon>Hexapoda</taxon>
        <taxon>Insecta</taxon>
        <taxon>Pterygota</taxon>
        <taxon>Neoptera</taxon>
        <taxon>Polyneoptera</taxon>
        <taxon>Phasmatodea</taxon>
        <taxon>Timematodea</taxon>
        <taxon>Timematoidea</taxon>
        <taxon>Timematidae</taxon>
        <taxon>Timema</taxon>
    </lineage>
</organism>
<sequence length="144" mass="15714">MVGDPSLPHSLQLREQLDYIFSPWVEGQGLPIESDYLQGYGLDGVAPVDGRVYLHHMSSYELLHRVCAGVAFTAQPFQSKALGLSFTSVRNSLGRNGDQIGGICDRPRGSGLSFNALTITLMPDALASPYYLQKSMSKSEVHLV</sequence>
<evidence type="ECO:0000313" key="1">
    <source>
        <dbReference type="EMBL" id="CAG2054716.1"/>
    </source>
</evidence>
<comment type="caution">
    <text evidence="1">The sequence shown here is derived from an EMBL/GenBank/DDBJ whole genome shotgun (WGS) entry which is preliminary data.</text>
</comment>
<accession>A0ABN7NP98</accession>
<keyword evidence="2" id="KW-1185">Reference proteome</keyword>
<evidence type="ECO:0000313" key="2">
    <source>
        <dbReference type="Proteomes" id="UP001153148"/>
    </source>
</evidence>
<gene>
    <name evidence="1" type="ORF">TPAB3V08_LOCUS1737</name>
</gene>
<proteinExistence type="predicted"/>
<dbReference type="Proteomes" id="UP001153148">
    <property type="component" value="Unassembled WGS sequence"/>
</dbReference>
<reference evidence="1" key="1">
    <citation type="submission" date="2021-03" db="EMBL/GenBank/DDBJ databases">
        <authorList>
            <person name="Tran Van P."/>
        </authorList>
    </citation>
    <scope>NUCLEOTIDE SEQUENCE</scope>
</reference>
<name>A0ABN7NP98_TIMPD</name>
<protein>
    <submittedName>
        <fullName evidence="1">Uncharacterized protein</fullName>
    </submittedName>
</protein>